<evidence type="ECO:0000313" key="2">
    <source>
        <dbReference type="Proteomes" id="UP000294215"/>
    </source>
</evidence>
<geneLocation type="plasmid" evidence="1">
    <name>pSM92_Rh03</name>
</geneLocation>
<reference evidence="1 2" key="1">
    <citation type="submission" date="2019-02" db="EMBL/GenBank/DDBJ databases">
        <title>The genomic architecture of introgression among sibling species of bacteria.</title>
        <authorList>
            <person name="Cavassim M.I.A."/>
            <person name="Moeskjaer S."/>
            <person name="Moslemi C."/>
            <person name="Fields B."/>
            <person name="Bachmann A."/>
            <person name="Vilhjalmsson B."/>
            <person name="Schierup M.H."/>
            <person name="Young J.P.W."/>
            <person name="Andersen S.U."/>
        </authorList>
    </citation>
    <scope>NUCLEOTIDE SEQUENCE [LARGE SCALE GENOMIC DNA]</scope>
    <source>
        <strain evidence="1 2">SM92</strain>
        <plasmid evidence="1">pSM92_Rh03</plasmid>
    </source>
</reference>
<accession>A0AB38HUS6</accession>
<sequence length="294" mass="33621">MKHHYIPQFYMRPWLGSDHKLEEYGRVPPTMQIKSRRRGPESTGYEVDLYSLPGVNDAARQDVERKFLSKVDTSAAKVRDKMLAGELVLTDGERYVWARFLLSLLIRSPDEMARLKARVADIFTNPDEQTERIYARIRQEGQPATALELLQTPWPNGQEVSAILTSTTLTQNEVVLHRAVNMTWEVFDTSQLVRRLITSDRPLVMTGAFPRLSGYIALPISPTKLFMAFMLEDDAARMERYPRSKLVREMNASQIGQGVKHVYALDGSNIAEVRRGMSKRPSVSLVELSRRLVR</sequence>
<gene>
    <name evidence="1" type="ORF">ELH40_34950</name>
</gene>
<dbReference type="AlphaFoldDB" id="A0AB38HUS6"/>
<dbReference type="Proteomes" id="UP000294215">
    <property type="component" value="Unassembled WGS sequence"/>
</dbReference>
<dbReference type="InterPro" id="IPR025332">
    <property type="entry name" value="DUF4238"/>
</dbReference>
<proteinExistence type="predicted"/>
<keyword evidence="1" id="KW-0614">Plasmid</keyword>
<dbReference type="RefSeq" id="WP_130721060.1">
    <property type="nucleotide sequence ID" value="NZ_SIMQ01000004.1"/>
</dbReference>
<name>A0AB38HUS6_9HYPH</name>
<comment type="caution">
    <text evidence="1">The sequence shown here is derived from an EMBL/GenBank/DDBJ whole genome shotgun (WGS) entry which is preliminary data.</text>
</comment>
<dbReference type="EMBL" id="SIMR01000004">
    <property type="protein sequence ID" value="TBC04681.1"/>
    <property type="molecule type" value="Genomic_DNA"/>
</dbReference>
<evidence type="ECO:0000313" key="1">
    <source>
        <dbReference type="EMBL" id="TBC04681.1"/>
    </source>
</evidence>
<organism evidence="1 2">
    <name type="scientific">Rhizobium ruizarguesonis</name>
    <dbReference type="NCBI Taxonomy" id="2081791"/>
    <lineage>
        <taxon>Bacteria</taxon>
        <taxon>Pseudomonadati</taxon>
        <taxon>Pseudomonadota</taxon>
        <taxon>Alphaproteobacteria</taxon>
        <taxon>Hyphomicrobiales</taxon>
        <taxon>Rhizobiaceae</taxon>
        <taxon>Rhizobium/Agrobacterium group</taxon>
        <taxon>Rhizobium</taxon>
    </lineage>
</organism>
<protein>
    <submittedName>
        <fullName evidence="1">DUF4238 domain-containing protein</fullName>
    </submittedName>
</protein>
<dbReference type="Pfam" id="PF14022">
    <property type="entry name" value="DUF4238"/>
    <property type="match status" value="1"/>
</dbReference>